<evidence type="ECO:0000256" key="1">
    <source>
        <dbReference type="SAM" id="MobiDB-lite"/>
    </source>
</evidence>
<organism evidence="2 3">
    <name type="scientific">Furculomyces boomerangus</name>
    <dbReference type="NCBI Taxonomy" id="61424"/>
    <lineage>
        <taxon>Eukaryota</taxon>
        <taxon>Fungi</taxon>
        <taxon>Fungi incertae sedis</taxon>
        <taxon>Zoopagomycota</taxon>
        <taxon>Kickxellomycotina</taxon>
        <taxon>Harpellomycetes</taxon>
        <taxon>Harpellales</taxon>
        <taxon>Harpellaceae</taxon>
        <taxon>Furculomyces</taxon>
    </lineage>
</organism>
<gene>
    <name evidence="2" type="ORF">BB559_007102</name>
</gene>
<sequence>SEYPILGLVLPVTFSEIGFSVPDIENNLISKWNMVYAESHDIETAVSKSTTVVDKKQKSSHNVSQWMSVNCYLYPRILYMSREFLDARSTFVSSKSAFSKASIIVHKRSAQLGNTLFKLYFKLYIIFRKSKSSLNLSMSRPFHPVHNPELNTPTPQPVDQNPIP</sequence>
<accession>A0A2T9XZ08</accession>
<reference evidence="2 3" key="1">
    <citation type="journal article" date="2018" name="MBio">
        <title>Comparative Genomics Reveals the Core Gene Toolbox for the Fungus-Insect Symbiosis.</title>
        <authorList>
            <person name="Wang Y."/>
            <person name="Stata M."/>
            <person name="Wang W."/>
            <person name="Stajich J.E."/>
            <person name="White M.M."/>
            <person name="Moncalvo J.M."/>
        </authorList>
    </citation>
    <scope>NUCLEOTIDE SEQUENCE [LARGE SCALE GENOMIC DNA]</scope>
    <source>
        <strain evidence="2 3">AUS-77-4</strain>
    </source>
</reference>
<feature type="non-terminal residue" evidence="2">
    <location>
        <position position="164"/>
    </location>
</feature>
<dbReference type="EMBL" id="MBFT01001109">
    <property type="protein sequence ID" value="PVU85300.1"/>
    <property type="molecule type" value="Genomic_DNA"/>
</dbReference>
<feature type="non-terminal residue" evidence="2">
    <location>
        <position position="1"/>
    </location>
</feature>
<evidence type="ECO:0000313" key="3">
    <source>
        <dbReference type="Proteomes" id="UP000245699"/>
    </source>
</evidence>
<feature type="region of interest" description="Disordered" evidence="1">
    <location>
        <begin position="145"/>
        <end position="164"/>
    </location>
</feature>
<keyword evidence="3" id="KW-1185">Reference proteome</keyword>
<name>A0A2T9XZ08_9FUNG</name>
<dbReference type="Proteomes" id="UP000245699">
    <property type="component" value="Unassembled WGS sequence"/>
</dbReference>
<comment type="caution">
    <text evidence="2">The sequence shown here is derived from an EMBL/GenBank/DDBJ whole genome shotgun (WGS) entry which is preliminary data.</text>
</comment>
<dbReference type="AlphaFoldDB" id="A0A2T9XZ08"/>
<protein>
    <submittedName>
        <fullName evidence="2">Uncharacterized protein</fullName>
    </submittedName>
</protein>
<feature type="compositionally biased region" description="Polar residues" evidence="1">
    <location>
        <begin position="149"/>
        <end position="164"/>
    </location>
</feature>
<proteinExistence type="predicted"/>
<evidence type="ECO:0000313" key="2">
    <source>
        <dbReference type="EMBL" id="PVU85300.1"/>
    </source>
</evidence>